<dbReference type="RefSeq" id="WP_036072216.1">
    <property type="nucleotide sequence ID" value="NZ_JAARQJ010000024.1"/>
</dbReference>
<dbReference type="Proteomes" id="UP000295558">
    <property type="component" value="Unassembled WGS sequence"/>
</dbReference>
<gene>
    <name evidence="1" type="ORF">DFP96_102294</name>
</gene>
<dbReference type="STRING" id="1265846.PROCOU_11863"/>
<organism evidence="1 2">
    <name type="scientific">Listeria rocourtiae</name>
    <dbReference type="NCBI Taxonomy" id="647910"/>
    <lineage>
        <taxon>Bacteria</taxon>
        <taxon>Bacillati</taxon>
        <taxon>Bacillota</taxon>
        <taxon>Bacilli</taxon>
        <taxon>Bacillales</taxon>
        <taxon>Listeriaceae</taxon>
        <taxon>Listeria</taxon>
    </lineage>
</organism>
<proteinExistence type="predicted"/>
<reference evidence="1 2" key="1">
    <citation type="submission" date="2019-03" db="EMBL/GenBank/DDBJ databases">
        <title>Genomic Encyclopedia of Type Strains, Phase III (KMG-III): the genomes of soil and plant-associated and newly described type strains.</title>
        <authorList>
            <person name="Whitman W."/>
        </authorList>
    </citation>
    <scope>NUCLEOTIDE SEQUENCE [LARGE SCALE GENOMIC DNA]</scope>
    <source>
        <strain evidence="1 2">CECT 7972</strain>
    </source>
</reference>
<protein>
    <submittedName>
        <fullName evidence="1">Uncharacterized protein</fullName>
    </submittedName>
</protein>
<dbReference type="OrthoDB" id="2361617at2"/>
<dbReference type="EMBL" id="SNZK01000002">
    <property type="protein sequence ID" value="TDR54699.1"/>
    <property type="molecule type" value="Genomic_DNA"/>
</dbReference>
<evidence type="ECO:0000313" key="1">
    <source>
        <dbReference type="EMBL" id="TDR54699.1"/>
    </source>
</evidence>
<accession>A0A4R6ZRC8</accession>
<evidence type="ECO:0000313" key="2">
    <source>
        <dbReference type="Proteomes" id="UP000295558"/>
    </source>
</evidence>
<comment type="caution">
    <text evidence="1">The sequence shown here is derived from an EMBL/GenBank/DDBJ whole genome shotgun (WGS) entry which is preliminary data.</text>
</comment>
<sequence>MNKTGKVESFYFPTKDGMLKLHVYGFNPVGSWGEVYTTLNEQTVCVKGFHRQKTIMRSVKLMLDTTVNKNKNQG</sequence>
<dbReference type="AlphaFoldDB" id="A0A4R6ZRC8"/>
<keyword evidence="2" id="KW-1185">Reference proteome</keyword>
<name>A0A4R6ZRC8_9LIST</name>